<name>A0ABS6EKN1_9CLOT</name>
<sequence length="226" mass="24989">MEEEITLDLRDFFRILRKRANLIVLITAVCTLISGILSFFVIAPTYEAKTSIIVGKLEGQEGNLQNNDVVMYQNLIKTYAEIGKSDRVAEATSSKLKGEYTPEQIKKMLTVTPQQGTQILVIKAENRSGEEAAKIINAASEAFVEESKEVYKTGGNISIIDKAKVPEKPVQPKKALNVAIAFFVGLMASIGLTFILEYMDNTIKTEDDVERYLGVPVIGIIPKTEN</sequence>
<keyword evidence="11" id="KW-1185">Reference proteome</keyword>
<protein>
    <submittedName>
        <fullName evidence="10">Capsular biosynthesis protein</fullName>
    </submittedName>
</protein>
<organism evidence="10 11">
    <name type="scientific">Clostridium mobile</name>
    <dbReference type="NCBI Taxonomy" id="2841512"/>
    <lineage>
        <taxon>Bacteria</taxon>
        <taxon>Bacillati</taxon>
        <taxon>Bacillota</taxon>
        <taxon>Clostridia</taxon>
        <taxon>Eubacteriales</taxon>
        <taxon>Clostridiaceae</taxon>
        <taxon>Clostridium</taxon>
    </lineage>
</organism>
<evidence type="ECO:0000259" key="9">
    <source>
        <dbReference type="Pfam" id="PF13807"/>
    </source>
</evidence>
<evidence type="ECO:0000256" key="4">
    <source>
        <dbReference type="ARBA" id="ARBA00022692"/>
    </source>
</evidence>
<feature type="transmembrane region" description="Helical" evidence="7">
    <location>
        <begin position="20"/>
        <end position="42"/>
    </location>
</feature>
<feature type="transmembrane region" description="Helical" evidence="7">
    <location>
        <begin position="175"/>
        <end position="196"/>
    </location>
</feature>
<evidence type="ECO:0000256" key="6">
    <source>
        <dbReference type="ARBA" id="ARBA00023136"/>
    </source>
</evidence>
<dbReference type="Pfam" id="PF02706">
    <property type="entry name" value="Wzz"/>
    <property type="match status" value="1"/>
</dbReference>
<dbReference type="EMBL" id="JAHLQF010000004">
    <property type="protein sequence ID" value="MBU5485775.1"/>
    <property type="molecule type" value="Genomic_DNA"/>
</dbReference>
<keyword evidence="6 7" id="KW-0472">Membrane</keyword>
<keyword evidence="3" id="KW-1003">Cell membrane</keyword>
<dbReference type="Pfam" id="PF13807">
    <property type="entry name" value="GNVR"/>
    <property type="match status" value="1"/>
</dbReference>
<comment type="caution">
    <text evidence="10">The sequence shown here is derived from an EMBL/GenBank/DDBJ whole genome shotgun (WGS) entry which is preliminary data.</text>
</comment>
<feature type="domain" description="Tyrosine-protein kinase G-rich" evidence="9">
    <location>
        <begin position="152"/>
        <end position="195"/>
    </location>
</feature>
<dbReference type="InterPro" id="IPR050445">
    <property type="entry name" value="Bact_polysacc_biosynth/exp"/>
</dbReference>
<dbReference type="InterPro" id="IPR032807">
    <property type="entry name" value="GNVR"/>
</dbReference>
<dbReference type="PANTHER" id="PTHR32309">
    <property type="entry name" value="TYROSINE-PROTEIN KINASE"/>
    <property type="match status" value="1"/>
</dbReference>
<accession>A0ABS6EKN1</accession>
<keyword evidence="5 7" id="KW-1133">Transmembrane helix</keyword>
<dbReference type="InterPro" id="IPR003856">
    <property type="entry name" value="LPS_length_determ_N"/>
</dbReference>
<dbReference type="Proteomes" id="UP000726170">
    <property type="component" value="Unassembled WGS sequence"/>
</dbReference>
<evidence type="ECO:0000256" key="5">
    <source>
        <dbReference type="ARBA" id="ARBA00022989"/>
    </source>
</evidence>
<evidence type="ECO:0000256" key="7">
    <source>
        <dbReference type="SAM" id="Phobius"/>
    </source>
</evidence>
<evidence type="ECO:0000256" key="1">
    <source>
        <dbReference type="ARBA" id="ARBA00004651"/>
    </source>
</evidence>
<proteinExistence type="inferred from homology"/>
<keyword evidence="4 7" id="KW-0812">Transmembrane</keyword>
<dbReference type="RefSeq" id="WP_216440359.1">
    <property type="nucleotide sequence ID" value="NZ_JAHLQF010000004.1"/>
</dbReference>
<gene>
    <name evidence="10" type="ORF">KQI86_15755</name>
</gene>
<feature type="domain" description="Polysaccharide chain length determinant N-terminal" evidence="8">
    <location>
        <begin position="6"/>
        <end position="96"/>
    </location>
</feature>
<evidence type="ECO:0000313" key="10">
    <source>
        <dbReference type="EMBL" id="MBU5485775.1"/>
    </source>
</evidence>
<evidence type="ECO:0000256" key="2">
    <source>
        <dbReference type="ARBA" id="ARBA00006683"/>
    </source>
</evidence>
<comment type="subcellular location">
    <subcellularLocation>
        <location evidence="1">Cell membrane</location>
        <topology evidence="1">Multi-pass membrane protein</topology>
    </subcellularLocation>
</comment>
<comment type="similarity">
    <text evidence="2">Belongs to the CpsC/CapA family.</text>
</comment>
<reference evidence="10 11" key="1">
    <citation type="submission" date="2021-06" db="EMBL/GenBank/DDBJ databases">
        <authorList>
            <person name="Sun Q."/>
            <person name="Li D."/>
        </authorList>
    </citation>
    <scope>NUCLEOTIDE SEQUENCE [LARGE SCALE GENOMIC DNA]</scope>
    <source>
        <strain evidence="10 11">MSJ-11</strain>
    </source>
</reference>
<evidence type="ECO:0000256" key="3">
    <source>
        <dbReference type="ARBA" id="ARBA00022475"/>
    </source>
</evidence>
<evidence type="ECO:0000313" key="11">
    <source>
        <dbReference type="Proteomes" id="UP000726170"/>
    </source>
</evidence>
<evidence type="ECO:0000259" key="8">
    <source>
        <dbReference type="Pfam" id="PF02706"/>
    </source>
</evidence>
<dbReference type="PANTHER" id="PTHR32309:SF13">
    <property type="entry name" value="FERRIC ENTEROBACTIN TRANSPORT PROTEIN FEPE"/>
    <property type="match status" value="1"/>
</dbReference>